<reference evidence="1" key="1">
    <citation type="submission" date="2022-08" db="EMBL/GenBank/DDBJ databases">
        <title>Genome Sequence of Lecanicillium fungicola.</title>
        <authorList>
            <person name="Buettner E."/>
        </authorList>
    </citation>
    <scope>NUCLEOTIDE SEQUENCE</scope>
    <source>
        <strain evidence="1">Babe33</strain>
    </source>
</reference>
<proteinExistence type="predicted"/>
<organism evidence="1 2">
    <name type="scientific">Zarea fungicola</name>
    <dbReference type="NCBI Taxonomy" id="93591"/>
    <lineage>
        <taxon>Eukaryota</taxon>
        <taxon>Fungi</taxon>
        <taxon>Dikarya</taxon>
        <taxon>Ascomycota</taxon>
        <taxon>Pezizomycotina</taxon>
        <taxon>Sordariomycetes</taxon>
        <taxon>Hypocreomycetidae</taxon>
        <taxon>Hypocreales</taxon>
        <taxon>Cordycipitaceae</taxon>
        <taxon>Zarea</taxon>
    </lineage>
</organism>
<gene>
    <name evidence="1" type="ORF">NQ176_g2012</name>
</gene>
<evidence type="ECO:0000313" key="2">
    <source>
        <dbReference type="Proteomes" id="UP001143910"/>
    </source>
</evidence>
<keyword evidence="2" id="KW-1185">Reference proteome</keyword>
<comment type="caution">
    <text evidence="1">The sequence shown here is derived from an EMBL/GenBank/DDBJ whole genome shotgun (WGS) entry which is preliminary data.</text>
</comment>
<name>A0ACC1NRG4_9HYPO</name>
<sequence length="303" mass="32679">MMKAVATVGDSGTVNGSAGRGGYVTTRDTWGYGFDKTTNKSNSNTGSSTEGRSSWIRGQSPGMSRYPAMAAGAIPAPRSNTGGGTEQHQSYNRNSWRPSAIGLAISPSKHTGKTTPTPTPTRLRPLSKLLPAKPDMPPAPPPKNASPSGGANAVSMNRQANSSPSYGQQQQQQKQEPKYEFLHPIAAQFLRPAVPPATVTTAIDKPNADNTQQPASLRLCLYAGFGLGLPYIYNPDAGNLRAMVGYIFAAFCFLSLVGTWFWIPEMKGRTPSEIDRMFELKLKSKDFVHWHPTTVSYQAKNDA</sequence>
<protein>
    <submittedName>
        <fullName evidence="1">Uncharacterized protein</fullName>
    </submittedName>
</protein>
<dbReference type="EMBL" id="JANJQO010000130">
    <property type="protein sequence ID" value="KAJ2981451.1"/>
    <property type="molecule type" value="Genomic_DNA"/>
</dbReference>
<evidence type="ECO:0000313" key="1">
    <source>
        <dbReference type="EMBL" id="KAJ2981451.1"/>
    </source>
</evidence>
<accession>A0ACC1NRG4</accession>
<dbReference type="Proteomes" id="UP001143910">
    <property type="component" value="Unassembled WGS sequence"/>
</dbReference>